<dbReference type="SUPFAM" id="SSF53955">
    <property type="entry name" value="Lysozyme-like"/>
    <property type="match status" value="1"/>
</dbReference>
<accession>A0A558QW04</accession>
<evidence type="ECO:0008006" key="3">
    <source>
        <dbReference type="Google" id="ProtNLM"/>
    </source>
</evidence>
<name>A0A558QW04_9SPHN</name>
<dbReference type="OrthoDB" id="8477976at2"/>
<gene>
    <name evidence="1" type="ORF">FOY91_17205</name>
</gene>
<sequence length="290" mass="30123">MSSGRTGEDRASVRLAIADAAQRTGASFSYLLNQAKSESGLNPNAKAGNSSATGLYQFIDQSWLGVLKQHGSEHGYGWAADAIQRRPGGGYTVPDGDAKKAIDALRRDPTASALMAGEYAQDNAAGLRSALGRETNATDLYFGHFLGLAGAKKFLKAAAANPDAPAASIFPREAAANHGLFYTKSGAARSFADLYALMGRKIDAPVGDDAVTAPIQMASLAASISPTSTALSDTPPSDVKLVDLPASTATQAPSDTMLALTPPRDGTNMLRPSPKNAMLAYLMVSNPFEA</sequence>
<dbReference type="Gene3D" id="1.10.530.10">
    <property type="match status" value="1"/>
</dbReference>
<dbReference type="InterPro" id="IPR023346">
    <property type="entry name" value="Lysozyme-like_dom_sf"/>
</dbReference>
<evidence type="ECO:0000313" key="1">
    <source>
        <dbReference type="EMBL" id="TVV71289.1"/>
    </source>
</evidence>
<organism evidence="1 2">
    <name type="scientific">Alterirhizorhabdus solaris</name>
    <dbReference type="NCBI Taxonomy" id="2529389"/>
    <lineage>
        <taxon>Bacteria</taxon>
        <taxon>Pseudomonadati</taxon>
        <taxon>Pseudomonadota</taxon>
        <taxon>Alphaproteobacteria</taxon>
        <taxon>Sphingomonadales</taxon>
        <taxon>Rhizorhabdaceae</taxon>
        <taxon>Alterirhizorhabdus</taxon>
    </lineage>
</organism>
<dbReference type="Proteomes" id="UP000318681">
    <property type="component" value="Unassembled WGS sequence"/>
</dbReference>
<keyword evidence="2" id="KW-1185">Reference proteome</keyword>
<proteinExistence type="predicted"/>
<dbReference type="EMBL" id="VNIM01000092">
    <property type="protein sequence ID" value="TVV71289.1"/>
    <property type="molecule type" value="Genomic_DNA"/>
</dbReference>
<comment type="caution">
    <text evidence="1">The sequence shown here is derived from an EMBL/GenBank/DDBJ whole genome shotgun (WGS) entry which is preliminary data.</text>
</comment>
<protein>
    <recommendedName>
        <fullName evidence="3">Lytic transglycosylase domain-containing protein</fullName>
    </recommendedName>
</protein>
<evidence type="ECO:0000313" key="2">
    <source>
        <dbReference type="Proteomes" id="UP000318681"/>
    </source>
</evidence>
<dbReference type="AlphaFoldDB" id="A0A558QW04"/>
<reference evidence="1 2" key="1">
    <citation type="submission" date="2019-07" db="EMBL/GenBank/DDBJ databases">
        <title>Sphingomonas solaris sp. nov., isolated from a solar panel from Boston, Massachusetts.</title>
        <authorList>
            <person name="Tanner K."/>
            <person name="Pascual J."/>
            <person name="Mancuso C."/>
            <person name="Pereto J."/>
            <person name="Khalil A."/>
            <person name="Vilanova C."/>
        </authorList>
    </citation>
    <scope>NUCLEOTIDE SEQUENCE [LARGE SCALE GENOMIC DNA]</scope>
    <source>
        <strain evidence="1 2">R4DWN</strain>
    </source>
</reference>